<comment type="caution">
    <text evidence="3">The sequence shown here is derived from an EMBL/GenBank/DDBJ whole genome shotgun (WGS) entry which is preliminary data.</text>
</comment>
<organism evidence="3 4">
    <name type="scientific">Clostridium punense</name>
    <dbReference type="NCBI Taxonomy" id="1054297"/>
    <lineage>
        <taxon>Bacteria</taxon>
        <taxon>Bacillati</taxon>
        <taxon>Bacillota</taxon>
        <taxon>Clostridia</taxon>
        <taxon>Eubacteriales</taxon>
        <taxon>Clostridiaceae</taxon>
        <taxon>Clostridium</taxon>
    </lineage>
</organism>
<keyword evidence="2" id="KW-0472">Membrane</keyword>
<feature type="compositionally biased region" description="Basic and acidic residues" evidence="1">
    <location>
        <begin position="126"/>
        <end position="135"/>
    </location>
</feature>
<sequence length="149" mass="18161">MGSIKNHYERDMKSLQQQCEKNMLFHIIVTLKNGSVIDGIIEKVDPDYIIMLVGEDVMQECDDNRDEDRQVFGYGRPRRRFRRFRRRRFPLGALAALSLLQYPYPPHNQYPYNYYYPDYDYDDDYDHDHDDDDNHHHHGHQYDPYNSYY</sequence>
<dbReference type="Proteomes" id="UP001519308">
    <property type="component" value="Unassembled WGS sequence"/>
</dbReference>
<keyword evidence="2" id="KW-1133">Transmembrane helix</keyword>
<evidence type="ECO:0000313" key="4">
    <source>
        <dbReference type="Proteomes" id="UP001519308"/>
    </source>
</evidence>
<keyword evidence="2" id="KW-0812">Transmembrane</keyword>
<evidence type="ECO:0000256" key="1">
    <source>
        <dbReference type="SAM" id="MobiDB-lite"/>
    </source>
</evidence>
<proteinExistence type="predicted"/>
<gene>
    <name evidence="3" type="ORF">J2Z44_000351</name>
</gene>
<evidence type="ECO:0000256" key="2">
    <source>
        <dbReference type="SAM" id="Phobius"/>
    </source>
</evidence>
<keyword evidence="4" id="KW-1185">Reference proteome</keyword>
<name>A0ABS4JYF1_9CLOT</name>
<dbReference type="EMBL" id="JAGGLL010000002">
    <property type="protein sequence ID" value="MBP2020567.1"/>
    <property type="molecule type" value="Genomic_DNA"/>
</dbReference>
<dbReference type="RefSeq" id="WP_021283060.1">
    <property type="nucleotide sequence ID" value="NZ_JAGGLL010000002.1"/>
</dbReference>
<evidence type="ECO:0000313" key="3">
    <source>
        <dbReference type="EMBL" id="MBP2020567.1"/>
    </source>
</evidence>
<protein>
    <recommendedName>
        <fullName evidence="5">LSM domain-containing protein</fullName>
    </recommendedName>
</protein>
<accession>A0ABS4JYF1</accession>
<feature type="region of interest" description="Disordered" evidence="1">
    <location>
        <begin position="123"/>
        <end position="149"/>
    </location>
</feature>
<reference evidence="3 4" key="1">
    <citation type="submission" date="2021-03" db="EMBL/GenBank/DDBJ databases">
        <title>Genomic Encyclopedia of Type Strains, Phase IV (KMG-IV): sequencing the most valuable type-strain genomes for metagenomic binning, comparative biology and taxonomic classification.</title>
        <authorList>
            <person name="Goeker M."/>
        </authorList>
    </citation>
    <scope>NUCLEOTIDE SEQUENCE [LARGE SCALE GENOMIC DNA]</scope>
    <source>
        <strain evidence="3 4">DSM 28650</strain>
    </source>
</reference>
<evidence type="ECO:0008006" key="5">
    <source>
        <dbReference type="Google" id="ProtNLM"/>
    </source>
</evidence>
<feature type="transmembrane region" description="Helical" evidence="2">
    <location>
        <begin position="88"/>
        <end position="104"/>
    </location>
</feature>